<dbReference type="GO" id="GO:0006002">
    <property type="term" value="P:fructose 6-phosphate metabolic process"/>
    <property type="evidence" value="ECO:0007669"/>
    <property type="project" value="TreeGrafter"/>
</dbReference>
<comment type="function">
    <text evidence="10">Catalyzes the first step in hexosamine metabolism, converting fructose-6P into glucosamine-6P using glutamine as a nitrogen source.</text>
</comment>
<comment type="subunit">
    <text evidence="10">Homodimer.</text>
</comment>
<dbReference type="InterPro" id="IPR005855">
    <property type="entry name" value="GFAT"/>
</dbReference>
<dbReference type="GO" id="GO:0006047">
    <property type="term" value="P:UDP-N-acetylglucosamine metabolic process"/>
    <property type="evidence" value="ECO:0007669"/>
    <property type="project" value="TreeGrafter"/>
</dbReference>
<dbReference type="SUPFAM" id="SSF56235">
    <property type="entry name" value="N-terminal nucleophile aminohydrolases (Ntn hydrolases)"/>
    <property type="match status" value="1"/>
</dbReference>
<dbReference type="Pfam" id="PF01380">
    <property type="entry name" value="SIS"/>
    <property type="match status" value="2"/>
</dbReference>
<dbReference type="NCBIfam" id="NF001484">
    <property type="entry name" value="PRK00331.1"/>
    <property type="match status" value="1"/>
</dbReference>
<dbReference type="InterPro" id="IPR017932">
    <property type="entry name" value="GATase_2_dom"/>
</dbReference>
<dbReference type="PROSITE" id="PS51464">
    <property type="entry name" value="SIS"/>
    <property type="match status" value="2"/>
</dbReference>
<keyword evidence="9" id="KW-0315">Glutamine amidotransferase</keyword>
<evidence type="ECO:0000256" key="10">
    <source>
        <dbReference type="HAMAP-Rule" id="MF_00164"/>
    </source>
</evidence>
<feature type="initiator methionine" description="Removed" evidence="10">
    <location>
        <position position="1"/>
    </location>
</feature>
<dbReference type="InterPro" id="IPR035490">
    <property type="entry name" value="GlmS/FrlB_SIS"/>
</dbReference>
<dbReference type="FunFam" id="3.40.50.10490:FF:000002">
    <property type="entry name" value="Glutamine--fructose-6-phosphate aminotransferase [isomerizing]"/>
    <property type="match status" value="1"/>
</dbReference>
<dbReference type="GO" id="GO:0097367">
    <property type="term" value="F:carbohydrate derivative binding"/>
    <property type="evidence" value="ECO:0007669"/>
    <property type="project" value="InterPro"/>
</dbReference>
<dbReference type="AlphaFoldDB" id="A0A845QJ29"/>
<dbReference type="HAMAP" id="MF_00164">
    <property type="entry name" value="GlmS"/>
    <property type="match status" value="1"/>
</dbReference>
<comment type="caution">
    <text evidence="13">The sequence shown here is derived from an EMBL/GenBank/DDBJ whole genome shotgun (WGS) entry which is preliminary data.</text>
</comment>
<keyword evidence="14" id="KW-1185">Reference proteome</keyword>
<accession>A0A845QJ29</accession>
<feature type="active site" description="For Fru-6P isomerization activity" evidence="10">
    <location>
        <position position="604"/>
    </location>
</feature>
<evidence type="ECO:0000256" key="2">
    <source>
        <dbReference type="ARBA" id="ARBA00004496"/>
    </source>
</evidence>
<dbReference type="InterPro" id="IPR047084">
    <property type="entry name" value="GFAT_N"/>
</dbReference>
<dbReference type="InterPro" id="IPR035466">
    <property type="entry name" value="GlmS/AgaS_SIS"/>
</dbReference>
<evidence type="ECO:0000313" key="13">
    <source>
        <dbReference type="EMBL" id="NBH62130.1"/>
    </source>
</evidence>
<evidence type="ECO:0000259" key="11">
    <source>
        <dbReference type="PROSITE" id="PS51278"/>
    </source>
</evidence>
<dbReference type="CDD" id="cd05008">
    <property type="entry name" value="SIS_GlmS_GlmD_1"/>
    <property type="match status" value="1"/>
</dbReference>
<feature type="domain" description="Glutamine amidotransferase type-2" evidence="11">
    <location>
        <begin position="2"/>
        <end position="218"/>
    </location>
</feature>
<dbReference type="RefSeq" id="WP_160202417.1">
    <property type="nucleotide sequence ID" value="NZ_QXWK01000020.1"/>
</dbReference>
<dbReference type="PROSITE" id="PS51278">
    <property type="entry name" value="GATASE_TYPE_2"/>
    <property type="match status" value="1"/>
</dbReference>
<dbReference type="CDD" id="cd00714">
    <property type="entry name" value="GFAT"/>
    <property type="match status" value="1"/>
</dbReference>
<evidence type="ECO:0000256" key="8">
    <source>
        <dbReference type="ARBA" id="ARBA00022737"/>
    </source>
</evidence>
<dbReference type="GO" id="GO:0046349">
    <property type="term" value="P:amino sugar biosynthetic process"/>
    <property type="evidence" value="ECO:0007669"/>
    <property type="project" value="UniProtKB-ARBA"/>
</dbReference>
<evidence type="ECO:0000256" key="5">
    <source>
        <dbReference type="ARBA" id="ARBA00022490"/>
    </source>
</evidence>
<sequence length="609" mass="67277">MCGIVGYVGADNARDIIIDGLKKLEYRGYDSAGIALHSGGELIVRKKEGKIANLEKDIAGENLYGTTGIGHTRWATHGAPSDANAHPHINGDSSIAIVHNGIVENYVELKEWLTKEHGITFRTETDSEVIAHLLGVLKKTTLEDAVFEAVKMMRGAYAIVAMSKDEPGKIVAYRKDAPLIAGLGKGCNFIASDIPALLKYLNKIYLIENNEMVICTPEQIQILNQDKKPVKRDVLQVTWSLEDAEKDGYEHFMLKEIHEQPKAIRETLTRRLGENGRVKLDGISLTLEDLKKFNKIYIVACGTAYHAGLVGKYAIEKMARIPVEVDVASEFRYRDPFVDENTLFIAISQSGETLDTLAALREAKSKGARILSVVNVVGSSVARESDDVFYTWAGPEIAVASTKAYTTQMVCMYLIALYMGDLKGTITEEYYQAMLAELMAAPEKVERIIEKSAEIEKLAKVLYNRTQVFFIGRGMDSAVAYEGSLKLKEISYINSFAIAAGELKHGTIALMEPETIVIALATQDALFEKMFSNIVEVKARLAHVVSIAKEGKAQIEKQSNEVIYIPPCADEVSPLLSVIPLQLFAYYVAREKGEDIDKPRNLAKSVTVE</sequence>
<evidence type="ECO:0000256" key="9">
    <source>
        <dbReference type="ARBA" id="ARBA00022962"/>
    </source>
</evidence>
<dbReference type="PANTHER" id="PTHR10937">
    <property type="entry name" value="GLUCOSAMINE--FRUCTOSE-6-PHOSPHATE AMINOTRANSFERASE, ISOMERIZING"/>
    <property type="match status" value="1"/>
</dbReference>
<dbReference type="SUPFAM" id="SSF53697">
    <property type="entry name" value="SIS domain"/>
    <property type="match status" value="1"/>
</dbReference>
<dbReference type="EC" id="2.6.1.16" evidence="3 10"/>
<dbReference type="Proteomes" id="UP000446866">
    <property type="component" value="Unassembled WGS sequence"/>
</dbReference>
<dbReference type="EMBL" id="QXWK01000020">
    <property type="protein sequence ID" value="NBH62130.1"/>
    <property type="molecule type" value="Genomic_DNA"/>
</dbReference>
<dbReference type="InterPro" id="IPR001347">
    <property type="entry name" value="SIS_dom"/>
</dbReference>
<dbReference type="FunFam" id="3.60.20.10:FF:000006">
    <property type="entry name" value="Glutamine--fructose-6-phosphate aminotransferase [isomerizing]"/>
    <property type="match status" value="1"/>
</dbReference>
<dbReference type="Gene3D" id="3.60.20.10">
    <property type="entry name" value="Glutamine Phosphoribosylpyrophosphate, subunit 1, domain 1"/>
    <property type="match status" value="1"/>
</dbReference>
<feature type="active site" description="Nucleophile; for GATase activity" evidence="10">
    <location>
        <position position="2"/>
    </location>
</feature>
<dbReference type="Pfam" id="PF13522">
    <property type="entry name" value="GATase_6"/>
    <property type="match status" value="1"/>
</dbReference>
<dbReference type="Gene3D" id="3.40.50.10490">
    <property type="entry name" value="Glucose-6-phosphate isomerase like protein, domain 1"/>
    <property type="match status" value="2"/>
</dbReference>
<keyword evidence="8" id="KW-0677">Repeat</keyword>
<evidence type="ECO:0000313" key="14">
    <source>
        <dbReference type="Proteomes" id="UP000446866"/>
    </source>
</evidence>
<protein>
    <recommendedName>
        <fullName evidence="4 10">Glutamine--fructose-6-phosphate aminotransferase [isomerizing]</fullName>
        <ecNumber evidence="3 10">2.6.1.16</ecNumber>
    </recommendedName>
    <alternativeName>
        <fullName evidence="10">D-fructose-6-phosphate amidotransferase</fullName>
    </alternativeName>
    <alternativeName>
        <fullName evidence="10">GFAT</fullName>
    </alternativeName>
    <alternativeName>
        <fullName evidence="10">Glucosamine-6-phosphate synthase</fullName>
    </alternativeName>
    <alternativeName>
        <fullName evidence="10">Hexosephosphate aminotransferase</fullName>
    </alternativeName>
    <alternativeName>
        <fullName evidence="10">L-glutamine--D-fructose-6-phosphate amidotransferase</fullName>
    </alternativeName>
</protein>
<feature type="domain" description="SIS" evidence="12">
    <location>
        <begin position="458"/>
        <end position="599"/>
    </location>
</feature>
<keyword evidence="6 10" id="KW-0032">Aminotransferase</keyword>
<feature type="domain" description="SIS" evidence="12">
    <location>
        <begin position="286"/>
        <end position="425"/>
    </location>
</feature>
<dbReference type="InterPro" id="IPR029055">
    <property type="entry name" value="Ntn_hydrolases_N"/>
</dbReference>
<dbReference type="CDD" id="cd05009">
    <property type="entry name" value="SIS_GlmS_GlmD_2"/>
    <property type="match status" value="1"/>
</dbReference>
<keyword evidence="5 10" id="KW-0963">Cytoplasm</keyword>
<comment type="subcellular location">
    <subcellularLocation>
        <location evidence="2 10">Cytoplasm</location>
    </subcellularLocation>
</comment>
<evidence type="ECO:0000256" key="4">
    <source>
        <dbReference type="ARBA" id="ARBA00016090"/>
    </source>
</evidence>
<evidence type="ECO:0000259" key="12">
    <source>
        <dbReference type="PROSITE" id="PS51464"/>
    </source>
</evidence>
<comment type="catalytic activity">
    <reaction evidence="1 10">
        <text>D-fructose 6-phosphate + L-glutamine = D-glucosamine 6-phosphate + L-glutamate</text>
        <dbReference type="Rhea" id="RHEA:13237"/>
        <dbReference type="ChEBI" id="CHEBI:29985"/>
        <dbReference type="ChEBI" id="CHEBI:58359"/>
        <dbReference type="ChEBI" id="CHEBI:58725"/>
        <dbReference type="ChEBI" id="CHEBI:61527"/>
        <dbReference type="EC" id="2.6.1.16"/>
    </reaction>
</comment>
<name>A0A845QJ29_9FIRM</name>
<dbReference type="GO" id="GO:0004360">
    <property type="term" value="F:glutamine-fructose-6-phosphate transaminase (isomerizing) activity"/>
    <property type="evidence" value="ECO:0007669"/>
    <property type="project" value="UniProtKB-UniRule"/>
</dbReference>
<dbReference type="GO" id="GO:0006487">
    <property type="term" value="P:protein N-linked glycosylation"/>
    <property type="evidence" value="ECO:0007669"/>
    <property type="project" value="TreeGrafter"/>
</dbReference>
<proteinExistence type="inferred from homology"/>
<reference evidence="13 14" key="1">
    <citation type="submission" date="2018-08" db="EMBL/GenBank/DDBJ databases">
        <title>Murine metabolic-syndrome-specific gut microbial biobank.</title>
        <authorList>
            <person name="Liu C."/>
        </authorList>
    </citation>
    <scope>NUCLEOTIDE SEQUENCE [LARGE SCALE GENOMIC DNA]</scope>
    <source>
        <strain evidence="13 14">28</strain>
    </source>
</reference>
<dbReference type="GO" id="GO:0005829">
    <property type="term" value="C:cytosol"/>
    <property type="evidence" value="ECO:0007669"/>
    <property type="project" value="TreeGrafter"/>
</dbReference>
<keyword evidence="7 10" id="KW-0808">Transferase</keyword>
<organism evidence="13 14">
    <name type="scientific">Anaerotruncus colihominis</name>
    <dbReference type="NCBI Taxonomy" id="169435"/>
    <lineage>
        <taxon>Bacteria</taxon>
        <taxon>Bacillati</taxon>
        <taxon>Bacillota</taxon>
        <taxon>Clostridia</taxon>
        <taxon>Eubacteriales</taxon>
        <taxon>Oscillospiraceae</taxon>
        <taxon>Anaerotruncus</taxon>
    </lineage>
</organism>
<gene>
    <name evidence="10 13" type="primary">glmS</name>
    <name evidence="13" type="ORF">D0435_10745</name>
</gene>
<evidence type="ECO:0000256" key="1">
    <source>
        <dbReference type="ARBA" id="ARBA00001031"/>
    </source>
</evidence>
<dbReference type="PANTHER" id="PTHR10937:SF0">
    <property type="entry name" value="GLUTAMINE--FRUCTOSE-6-PHOSPHATE TRANSAMINASE (ISOMERIZING)"/>
    <property type="match status" value="1"/>
</dbReference>
<evidence type="ECO:0000256" key="3">
    <source>
        <dbReference type="ARBA" id="ARBA00012916"/>
    </source>
</evidence>
<dbReference type="GO" id="GO:0005975">
    <property type="term" value="P:carbohydrate metabolic process"/>
    <property type="evidence" value="ECO:0007669"/>
    <property type="project" value="UniProtKB-UniRule"/>
</dbReference>
<dbReference type="FunFam" id="3.40.50.10490:FF:000001">
    <property type="entry name" value="Glutamine--fructose-6-phosphate aminotransferase [isomerizing]"/>
    <property type="match status" value="1"/>
</dbReference>
<evidence type="ECO:0000256" key="7">
    <source>
        <dbReference type="ARBA" id="ARBA00022679"/>
    </source>
</evidence>
<dbReference type="NCBIfam" id="TIGR01135">
    <property type="entry name" value="glmS"/>
    <property type="match status" value="1"/>
</dbReference>
<dbReference type="InterPro" id="IPR046348">
    <property type="entry name" value="SIS_dom_sf"/>
</dbReference>
<evidence type="ECO:0000256" key="6">
    <source>
        <dbReference type="ARBA" id="ARBA00022576"/>
    </source>
</evidence>